<evidence type="ECO:0000256" key="13">
    <source>
        <dbReference type="SAM" id="MobiDB-lite"/>
    </source>
</evidence>
<dbReference type="Gene3D" id="2.20.70.10">
    <property type="match status" value="2"/>
</dbReference>
<feature type="compositionally biased region" description="Basic and acidic residues" evidence="13">
    <location>
        <begin position="1275"/>
        <end position="1292"/>
    </location>
</feature>
<dbReference type="InterPro" id="IPR020590">
    <property type="entry name" value="Guanylate_kinase_CS"/>
</dbReference>
<dbReference type="InterPro" id="IPR036034">
    <property type="entry name" value="PDZ_sf"/>
</dbReference>
<organism evidence="17 18">
    <name type="scientific">Scyliorhinus torazame</name>
    <name type="common">Cloudy catshark</name>
    <name type="synonym">Catulus torazame</name>
    <dbReference type="NCBI Taxonomy" id="75743"/>
    <lineage>
        <taxon>Eukaryota</taxon>
        <taxon>Metazoa</taxon>
        <taxon>Chordata</taxon>
        <taxon>Craniata</taxon>
        <taxon>Vertebrata</taxon>
        <taxon>Chondrichthyes</taxon>
        <taxon>Elasmobranchii</taxon>
        <taxon>Galeomorphii</taxon>
        <taxon>Galeoidea</taxon>
        <taxon>Carcharhiniformes</taxon>
        <taxon>Scyliorhinidae</taxon>
        <taxon>Scyliorhinus</taxon>
    </lineage>
</organism>
<dbReference type="InterPro" id="IPR008144">
    <property type="entry name" value="Guanylate_kin-like_dom"/>
</dbReference>
<name>A0A401P3Q8_SCYTO</name>
<feature type="region of interest" description="Disordered" evidence="13">
    <location>
        <begin position="738"/>
        <end position="775"/>
    </location>
</feature>
<keyword evidence="8" id="KW-0547">Nucleotide-binding</keyword>
<dbReference type="CDD" id="cd06734">
    <property type="entry name" value="PDZ4_MAGI-1_3-like"/>
    <property type="match status" value="1"/>
</dbReference>
<feature type="compositionally biased region" description="Basic and acidic residues" evidence="13">
    <location>
        <begin position="1208"/>
        <end position="1227"/>
    </location>
</feature>
<feature type="domain" description="PDZ" evidence="16">
    <location>
        <begin position="500"/>
        <end position="563"/>
    </location>
</feature>
<dbReference type="PROSITE" id="PS00856">
    <property type="entry name" value="GUANYLATE_KINASE_1"/>
    <property type="match status" value="1"/>
</dbReference>
<keyword evidence="7" id="KW-0677">Repeat</keyword>
<dbReference type="CDD" id="cd00201">
    <property type="entry name" value="WW"/>
    <property type="match status" value="2"/>
</dbReference>
<feature type="domain" description="WW" evidence="14">
    <location>
        <begin position="256"/>
        <end position="289"/>
    </location>
</feature>
<dbReference type="FunFam" id="2.20.70.10:FF:000001">
    <property type="entry name" value="Membrane-associated guanylate kinase, WW and PDZ domain-containing protein 1"/>
    <property type="match status" value="1"/>
</dbReference>
<dbReference type="GO" id="GO:0005737">
    <property type="term" value="C:cytoplasm"/>
    <property type="evidence" value="ECO:0007669"/>
    <property type="project" value="TreeGrafter"/>
</dbReference>
<feature type="domain" description="Guanylate kinase-like" evidence="15">
    <location>
        <begin position="14"/>
        <end position="90"/>
    </location>
</feature>
<dbReference type="CDD" id="cd06735">
    <property type="entry name" value="PDZ5_MAGI-1_3-like"/>
    <property type="match status" value="1"/>
</dbReference>
<dbReference type="OrthoDB" id="66881at2759"/>
<dbReference type="InterPro" id="IPR001478">
    <property type="entry name" value="PDZ"/>
</dbReference>
<dbReference type="PANTHER" id="PTHR10316">
    <property type="entry name" value="MEMBRANE ASSOCIATED GUANYLATE KINASE-RELATED"/>
    <property type="match status" value="1"/>
</dbReference>
<proteinExistence type="inferred from homology"/>
<feature type="compositionally biased region" description="Basic residues" evidence="13">
    <location>
        <begin position="1343"/>
        <end position="1352"/>
    </location>
</feature>
<dbReference type="SMART" id="SM00072">
    <property type="entry name" value="GuKc"/>
    <property type="match status" value="1"/>
</dbReference>
<keyword evidence="11" id="KW-0472">Membrane</keyword>
<feature type="domain" description="WW" evidence="14">
    <location>
        <begin position="179"/>
        <end position="212"/>
    </location>
</feature>
<dbReference type="CDD" id="cd06731">
    <property type="entry name" value="PDZ1_MAGI-1_3-like"/>
    <property type="match status" value="1"/>
</dbReference>
<dbReference type="CDD" id="cd06733">
    <property type="entry name" value="PDZ3_MAGI-1_3-like"/>
    <property type="match status" value="1"/>
</dbReference>
<dbReference type="InterPro" id="IPR001202">
    <property type="entry name" value="WW_dom"/>
</dbReference>
<evidence type="ECO:0000256" key="11">
    <source>
        <dbReference type="ARBA" id="ARBA00023136"/>
    </source>
</evidence>
<evidence type="ECO:0000256" key="5">
    <source>
        <dbReference type="ARBA" id="ARBA00022427"/>
    </source>
</evidence>
<comment type="similarity">
    <text evidence="3">Belongs to the MAGUK family.</text>
</comment>
<dbReference type="GO" id="GO:0005923">
    <property type="term" value="C:bicellular tight junction"/>
    <property type="evidence" value="ECO:0007669"/>
    <property type="project" value="UniProtKB-SubCell"/>
</dbReference>
<dbReference type="SMART" id="SM00228">
    <property type="entry name" value="PDZ"/>
    <property type="match status" value="5"/>
</dbReference>
<dbReference type="FunFam" id="2.30.42.10:FF:000005">
    <property type="entry name" value="Membrane associated guanylate kinase, WW and PDZ domain containing 1"/>
    <property type="match status" value="1"/>
</dbReference>
<feature type="region of interest" description="Disordered" evidence="13">
    <location>
        <begin position="133"/>
        <end position="163"/>
    </location>
</feature>
<dbReference type="FunFam" id="3.30.63.10:FF:000003">
    <property type="entry name" value="Membrane-associated guanylate kinase, WW and PDZ domain-containing protein 3 isoform 1"/>
    <property type="match status" value="1"/>
</dbReference>
<feature type="region of interest" description="Disordered" evidence="13">
    <location>
        <begin position="449"/>
        <end position="480"/>
    </location>
</feature>
<accession>A0A401P3Q8</accession>
<evidence type="ECO:0000259" key="15">
    <source>
        <dbReference type="PROSITE" id="PS50052"/>
    </source>
</evidence>
<evidence type="ECO:0000256" key="10">
    <source>
        <dbReference type="ARBA" id="ARBA00022949"/>
    </source>
</evidence>
<dbReference type="Proteomes" id="UP000288216">
    <property type="component" value="Unassembled WGS sequence"/>
</dbReference>
<dbReference type="SUPFAM" id="SSF50156">
    <property type="entry name" value="PDZ domain-like"/>
    <property type="match status" value="5"/>
</dbReference>
<dbReference type="PANTHER" id="PTHR10316:SF10">
    <property type="entry name" value="MEMBRANE-ASSOCIATED GUANYLATE KINASE, WW AND PDZ DOMAIN-CONTAINING PROTEIN 3"/>
    <property type="match status" value="1"/>
</dbReference>
<protein>
    <recommendedName>
        <fullName evidence="4">Membrane-associated guanylate kinase, WW and PDZ domain-containing protein 3</fullName>
    </recommendedName>
    <alternativeName>
        <fullName evidence="12">Membrane-associated guanylate kinase inverted 3</fullName>
    </alternativeName>
</protein>
<evidence type="ECO:0000256" key="12">
    <source>
        <dbReference type="ARBA" id="ARBA00033438"/>
    </source>
</evidence>
<evidence type="ECO:0000313" key="18">
    <source>
        <dbReference type="Proteomes" id="UP000288216"/>
    </source>
</evidence>
<feature type="domain" description="PDZ" evidence="16">
    <location>
        <begin position="782"/>
        <end position="869"/>
    </location>
</feature>
<dbReference type="GO" id="GO:0005886">
    <property type="term" value="C:plasma membrane"/>
    <property type="evidence" value="ECO:0007669"/>
    <property type="project" value="UniProtKB-SubCell"/>
</dbReference>
<dbReference type="OMA" id="ASSTACY"/>
<gene>
    <name evidence="17" type="ORF">scyTo_0005188</name>
</gene>
<dbReference type="EMBL" id="BFAA01001589">
    <property type="protein sequence ID" value="GCB67716.1"/>
    <property type="molecule type" value="Genomic_DNA"/>
</dbReference>
<feature type="domain" description="PDZ" evidence="16">
    <location>
        <begin position="331"/>
        <end position="400"/>
    </location>
</feature>
<keyword evidence="9" id="KW-0067">ATP-binding</keyword>
<feature type="compositionally biased region" description="Basic and acidic residues" evidence="13">
    <location>
        <begin position="1192"/>
        <end position="1201"/>
    </location>
</feature>
<comment type="subcellular location">
    <subcellularLocation>
        <location evidence="2">Cell junction</location>
        <location evidence="2">Tight junction</location>
    </subcellularLocation>
    <subcellularLocation>
        <location evidence="1">Cell membrane</location>
        <topology evidence="1">Peripheral membrane protein</topology>
    </subcellularLocation>
</comment>
<evidence type="ECO:0000256" key="2">
    <source>
        <dbReference type="ARBA" id="ARBA00004435"/>
    </source>
</evidence>
<feature type="region of interest" description="Disordered" evidence="13">
    <location>
        <begin position="302"/>
        <end position="321"/>
    </location>
</feature>
<feature type="domain" description="PDZ" evidence="16">
    <location>
        <begin position="650"/>
        <end position="732"/>
    </location>
</feature>
<feature type="compositionally biased region" description="Basic and acidic residues" evidence="13">
    <location>
        <begin position="1235"/>
        <end position="1249"/>
    </location>
</feature>
<evidence type="ECO:0000256" key="8">
    <source>
        <dbReference type="ARBA" id="ARBA00022741"/>
    </source>
</evidence>
<dbReference type="Pfam" id="PF00595">
    <property type="entry name" value="PDZ"/>
    <property type="match status" value="5"/>
</dbReference>
<evidence type="ECO:0000256" key="9">
    <source>
        <dbReference type="ARBA" id="ARBA00022840"/>
    </source>
</evidence>
<dbReference type="STRING" id="75743.A0A401P3Q8"/>
<dbReference type="PROSITE" id="PS50106">
    <property type="entry name" value="PDZ"/>
    <property type="match status" value="5"/>
</dbReference>
<feature type="compositionally biased region" description="Polar residues" evidence="13">
    <location>
        <begin position="1382"/>
        <end position="1391"/>
    </location>
</feature>
<dbReference type="PROSITE" id="PS50020">
    <property type="entry name" value="WW_DOMAIN_2"/>
    <property type="match status" value="2"/>
</dbReference>
<feature type="compositionally biased region" description="Polar residues" evidence="13">
    <location>
        <begin position="1308"/>
        <end position="1317"/>
    </location>
</feature>
<dbReference type="Gene3D" id="2.30.42.10">
    <property type="match status" value="5"/>
</dbReference>
<keyword evidence="10" id="KW-0965">Cell junction</keyword>
<dbReference type="FunFam" id="2.30.42.10:FF:000131">
    <property type="entry name" value="membrane-associated guanylate kinase, WW and PDZ domain-containing protein 3 isoform X1"/>
    <property type="match status" value="1"/>
</dbReference>
<feature type="region of interest" description="Disordered" evidence="13">
    <location>
        <begin position="1073"/>
        <end position="1445"/>
    </location>
</feature>
<keyword evidence="18" id="KW-1185">Reference proteome</keyword>
<dbReference type="CDD" id="cd06732">
    <property type="entry name" value="PDZ2_MAGI-1_3-like"/>
    <property type="match status" value="1"/>
</dbReference>
<reference evidence="17 18" key="1">
    <citation type="journal article" date="2018" name="Nat. Ecol. Evol.">
        <title>Shark genomes provide insights into elasmobranch evolution and the origin of vertebrates.</title>
        <authorList>
            <person name="Hara Y"/>
            <person name="Yamaguchi K"/>
            <person name="Onimaru K"/>
            <person name="Kadota M"/>
            <person name="Koyanagi M"/>
            <person name="Keeley SD"/>
            <person name="Tatsumi K"/>
            <person name="Tanaka K"/>
            <person name="Motone F"/>
            <person name="Kageyama Y"/>
            <person name="Nozu R"/>
            <person name="Adachi N"/>
            <person name="Nishimura O"/>
            <person name="Nakagawa R"/>
            <person name="Tanegashima C"/>
            <person name="Kiyatake I"/>
            <person name="Matsumoto R"/>
            <person name="Murakumo K"/>
            <person name="Nishida K"/>
            <person name="Terakita A"/>
            <person name="Kuratani S"/>
            <person name="Sato K"/>
            <person name="Hyodo S Kuraku.S."/>
        </authorList>
    </citation>
    <scope>NUCLEOTIDE SEQUENCE [LARGE SCALE GENOMIC DNA]</scope>
</reference>
<evidence type="ECO:0000256" key="6">
    <source>
        <dbReference type="ARBA" id="ARBA00022475"/>
    </source>
</evidence>
<dbReference type="Pfam" id="PF00397">
    <property type="entry name" value="WW"/>
    <property type="match status" value="1"/>
</dbReference>
<feature type="domain" description="PDZ" evidence="16">
    <location>
        <begin position="963"/>
        <end position="1041"/>
    </location>
</feature>
<feature type="compositionally biased region" description="Basic and acidic residues" evidence="13">
    <location>
        <begin position="1094"/>
        <end position="1104"/>
    </location>
</feature>
<feature type="compositionally biased region" description="Basic and acidic residues" evidence="13">
    <location>
        <begin position="1392"/>
        <end position="1409"/>
    </location>
</feature>
<feature type="compositionally biased region" description="Pro residues" evidence="13">
    <location>
        <begin position="606"/>
        <end position="618"/>
    </location>
</feature>
<comment type="caution">
    <text evidence="17">The sequence shown here is derived from an EMBL/GenBank/DDBJ whole genome shotgun (WGS) entry which is preliminary data.</text>
</comment>
<dbReference type="InterPro" id="IPR008145">
    <property type="entry name" value="GK/Ca_channel_bsu"/>
</dbReference>
<dbReference type="SUPFAM" id="SSF52540">
    <property type="entry name" value="P-loop containing nucleoside triphosphate hydrolases"/>
    <property type="match status" value="1"/>
</dbReference>
<feature type="compositionally biased region" description="Basic residues" evidence="13">
    <location>
        <begin position="1250"/>
        <end position="1260"/>
    </location>
</feature>
<dbReference type="FunFam" id="2.20.70.10:FF:000002">
    <property type="entry name" value="Membrane-associated guanylate kinase, WW and PDZ domain-containing protein 3 isoform 1"/>
    <property type="match status" value="1"/>
</dbReference>
<keyword evidence="5" id="KW-0796">Tight junction</keyword>
<sequence length="1445" mass="157972">MEAGYIRIINKELRHYLSLQFQKGSVDHQLQQVIRDNLYLRTIPCTTRPPREGEVPGVDYNFISLEEFKTLEESGALLESGTFDGNFYGTPKPPAEPGPFQQDVVDQVVLDDGSEEAQRKRTTSVSMMQRVDTMVPDEEEDDERPTANGTGYPGPGPSHTDGVAEFRYLDPVTREDLVEPLPSNWEMAYTDSGMIYFIDHNTKTTTWLDPRLAKKTKPPEECGEGGADSLLGQGSTGTGCPPVPRPSGQSTSMSLYELPYGWEKISDPVYGFYYIDHINQRTQFENPVIEAKRKKQLILQRDSQRGVHGDQRPERPMFTRDPSHLQGMLIRTTLQKSTMGFGFTIIGGDSPDEFLQVKNVIQDGPAAQDGNMLAGDVIVYVNSTCVLGQTHADVVQLFQSVPINQTVKLILCRGYPLPTDTQVPAIDVVTATPILDGLPIVGKQAATGQSLQTVPGPPEHNGNEVPGSGGVERLNGPYLGLTEDRSSMTSSAGSQPEVLTIPLLKGPKGFGFAIADSQAGQKVKMILDSQWCKGLQKGDVIKEINQQSMQQLNHTQVVEILKDWPVGSEISLLVQRGGPPSPAKVIKTTLEQEDSQASSQNLSPGIPIPQPMPFPPNAMRPSSPKRDPTEVYVQSKTIFDNKPLNTKDIDIFLRKLESGFGFRVLGGDGPDTPVLIGAIIPLGAAERDGRLRVADELLCVDGVSVKARSHRFVLDLMQNATRNGQVMLSVRRKVLPTEDQHDAGQEESSEVAENGSSGLNHMDLMNKPPQAVNPAESAQSYDIVLQRKETEGFGFVIITSKNRPPTVAVPHKIGRIIEGSPADRCGKLKVTDRISAVNGQSIVQMPHHDIVQLIKDAGQTVTLTVTPEEDVTGPPSGDSSARQSPALQHKPIGRTPALNAPLADNSKTDGDERSSGQSPVCEYAKPPSLDYRQPPSEQYVQPAPDRETWTAGSRVSQNPDCFSVELERGPRGFGFSVRGGKEYSMGLFILRLAEGGPALLDNRIHVGDQIVEINGESTQGITHKRAIELIQAGGRRAHLVLKPGIGQVPDFDNADTQNTPYSSLQELNTAAENQLSPSLSHPTPHLTDPEETLDNEKSWRERESPASAQQGLESPDSAQHWAEAGSANRAGSQNAEEGEPEIMKGGTTKQGGQSVCSPRREQLAGNDKVPATGCESRTLSPHRGGRKQAAGQRERSVSPRKTEKKRREKLEESRSPRRGEFKKRSDNNKGSSQEVDAKERPTGGMDRSRSPRKISRKDRKGSREELESVAQEEVAESKELGSKPVKETHSKGVAEQIGSPRDRRCNRRNAQLSSGPASNMDHLAGTPLQDSEALGKTSDISPKKRQMSHKVVQKTFTPSEMGQGTGRTMHDSSHFPALEQPNAVSKNSNRSKSQEQRKTEHNGERHNEGDTSPQNSNPEARAVSAPRKTQITPGPWKKPDAQRPM</sequence>
<evidence type="ECO:0000259" key="14">
    <source>
        <dbReference type="PROSITE" id="PS50020"/>
    </source>
</evidence>
<evidence type="ECO:0000313" key="17">
    <source>
        <dbReference type="EMBL" id="GCB67716.1"/>
    </source>
</evidence>
<evidence type="ECO:0000256" key="3">
    <source>
        <dbReference type="ARBA" id="ARBA00007014"/>
    </source>
</evidence>
<dbReference type="PROSITE" id="PS01159">
    <property type="entry name" value="WW_DOMAIN_1"/>
    <property type="match status" value="2"/>
</dbReference>
<dbReference type="Gene3D" id="3.30.63.10">
    <property type="entry name" value="Guanylate Kinase phosphate binding domain"/>
    <property type="match status" value="1"/>
</dbReference>
<dbReference type="Pfam" id="PF00625">
    <property type="entry name" value="Guanylate_kin"/>
    <property type="match status" value="1"/>
</dbReference>
<dbReference type="SMART" id="SM00456">
    <property type="entry name" value="WW"/>
    <property type="match status" value="2"/>
</dbReference>
<dbReference type="GO" id="GO:0007165">
    <property type="term" value="P:signal transduction"/>
    <property type="evidence" value="ECO:0007669"/>
    <property type="project" value="TreeGrafter"/>
</dbReference>
<feature type="compositionally biased region" description="Polar residues" evidence="13">
    <location>
        <begin position="877"/>
        <end position="886"/>
    </location>
</feature>
<evidence type="ECO:0000256" key="7">
    <source>
        <dbReference type="ARBA" id="ARBA00022737"/>
    </source>
</evidence>
<feature type="region of interest" description="Disordered" evidence="13">
    <location>
        <begin position="867"/>
        <end position="955"/>
    </location>
</feature>
<dbReference type="InterPro" id="IPR027417">
    <property type="entry name" value="P-loop_NTPase"/>
</dbReference>
<dbReference type="SUPFAM" id="SSF51045">
    <property type="entry name" value="WW domain"/>
    <property type="match status" value="2"/>
</dbReference>
<feature type="region of interest" description="Disordered" evidence="13">
    <location>
        <begin position="214"/>
        <end position="250"/>
    </location>
</feature>
<dbReference type="FunFam" id="2.30.42.10:FF:000006">
    <property type="entry name" value="Membrane associated guanylate kinase, WW and PDZ domain containing 1"/>
    <property type="match status" value="1"/>
</dbReference>
<dbReference type="InterPro" id="IPR036020">
    <property type="entry name" value="WW_dom_sf"/>
</dbReference>
<dbReference type="PROSITE" id="PS50052">
    <property type="entry name" value="GUANYLATE_KINASE_2"/>
    <property type="match status" value="1"/>
</dbReference>
<evidence type="ECO:0000259" key="16">
    <source>
        <dbReference type="PROSITE" id="PS50106"/>
    </source>
</evidence>
<dbReference type="FunFam" id="2.30.42.10:FF:000012">
    <property type="entry name" value="Membrane associated guanylate kinase, WW and PDZ domain containing 1"/>
    <property type="match status" value="1"/>
</dbReference>
<keyword evidence="6" id="KW-1003">Cell membrane</keyword>
<feature type="region of interest" description="Disordered" evidence="13">
    <location>
        <begin position="590"/>
        <end position="628"/>
    </location>
</feature>
<evidence type="ECO:0000256" key="4">
    <source>
        <dbReference type="ARBA" id="ARBA00016171"/>
    </source>
</evidence>
<dbReference type="GO" id="GO:0005524">
    <property type="term" value="F:ATP binding"/>
    <property type="evidence" value="ECO:0007669"/>
    <property type="project" value="UniProtKB-KW"/>
</dbReference>
<evidence type="ECO:0000256" key="1">
    <source>
        <dbReference type="ARBA" id="ARBA00004202"/>
    </source>
</evidence>